<dbReference type="EMBL" id="LXWF01000020">
    <property type="protein sequence ID" value="ORC20173.1"/>
    <property type="molecule type" value="Genomic_DNA"/>
</dbReference>
<reference evidence="2 3" key="1">
    <citation type="submission" date="2016-05" db="EMBL/GenBank/DDBJ databases">
        <title>Draft genome sequence of a porcine commensal Rothia nasimurium.</title>
        <authorList>
            <person name="Gaiser R.A."/>
            <person name="Van Baarlen P."/>
            <person name="Wells J.M."/>
        </authorList>
    </citation>
    <scope>NUCLEOTIDE SEQUENCE [LARGE SCALE GENOMIC DNA]</scope>
    <source>
        <strain evidence="2 3">PT-32</strain>
    </source>
</reference>
<name>A0A1Y1RPZ8_9MICC</name>
<evidence type="ECO:0000256" key="1">
    <source>
        <dbReference type="SAM" id="MobiDB-lite"/>
    </source>
</evidence>
<organism evidence="2 3">
    <name type="scientific">Rothia nasimurium</name>
    <dbReference type="NCBI Taxonomy" id="85336"/>
    <lineage>
        <taxon>Bacteria</taxon>
        <taxon>Bacillati</taxon>
        <taxon>Actinomycetota</taxon>
        <taxon>Actinomycetes</taxon>
        <taxon>Micrococcales</taxon>
        <taxon>Micrococcaceae</taxon>
        <taxon>Rothia</taxon>
    </lineage>
</organism>
<evidence type="ECO:0000313" key="2">
    <source>
        <dbReference type="EMBL" id="ORC20173.1"/>
    </source>
</evidence>
<dbReference type="AlphaFoldDB" id="A0A1Y1RPZ8"/>
<accession>A0A1Y1RPZ8</accession>
<feature type="region of interest" description="Disordered" evidence="1">
    <location>
        <begin position="1"/>
        <end position="26"/>
    </location>
</feature>
<proteinExistence type="predicted"/>
<sequence length="169" mass="18387">MLPGPSVGGRQVSGAGGDAVAGAGRGFTRAPETKLVDISSTPTEVQRREVQESLRWTPEQVEAARFDRAGVERYLNDSVMFTGPTPAMRGSGQVWTDPLGNTVRTMDGSGSGRPHDVDRIVFNTFTGGRVPMDPLTWRQAQLPGDFSKELYGMNARSYLNSASHIEFRK</sequence>
<keyword evidence="3" id="KW-1185">Reference proteome</keyword>
<comment type="caution">
    <text evidence="2">The sequence shown here is derived from an EMBL/GenBank/DDBJ whole genome shotgun (WGS) entry which is preliminary data.</text>
</comment>
<dbReference type="Proteomes" id="UP000192359">
    <property type="component" value="Unassembled WGS sequence"/>
</dbReference>
<protein>
    <submittedName>
        <fullName evidence="2">Uncharacterized protein</fullName>
    </submittedName>
</protein>
<feature type="compositionally biased region" description="Gly residues" evidence="1">
    <location>
        <begin position="14"/>
        <end position="25"/>
    </location>
</feature>
<gene>
    <name evidence="2" type="ORF">A7979_11490</name>
</gene>
<evidence type="ECO:0000313" key="3">
    <source>
        <dbReference type="Proteomes" id="UP000192359"/>
    </source>
</evidence>